<name>A0A8B7UCE3_CASCN</name>
<organism evidence="2">
    <name type="scientific">Castor canadensis</name>
    <name type="common">American beaver</name>
    <dbReference type="NCBI Taxonomy" id="51338"/>
    <lineage>
        <taxon>Eukaryota</taxon>
        <taxon>Metazoa</taxon>
        <taxon>Chordata</taxon>
        <taxon>Craniata</taxon>
        <taxon>Vertebrata</taxon>
        <taxon>Euteleostomi</taxon>
        <taxon>Mammalia</taxon>
        <taxon>Eutheria</taxon>
        <taxon>Euarchontoglires</taxon>
        <taxon>Glires</taxon>
        <taxon>Rodentia</taxon>
        <taxon>Castorimorpha</taxon>
        <taxon>Castoridae</taxon>
        <taxon>Castor</taxon>
    </lineage>
</organism>
<dbReference type="RefSeq" id="XP_020017206.1">
    <property type="nucleotide sequence ID" value="XM_020161617.1"/>
</dbReference>
<dbReference type="AlphaFoldDB" id="A0A8B7UCE3"/>
<dbReference type="OrthoDB" id="9042265at2759"/>
<evidence type="ECO:0000256" key="1">
    <source>
        <dbReference type="SAM" id="MobiDB-lite"/>
    </source>
</evidence>
<evidence type="ECO:0000313" key="2">
    <source>
        <dbReference type="RefSeq" id="XP_020017206.1"/>
    </source>
</evidence>
<reference evidence="2" key="1">
    <citation type="submission" date="2025-08" db="UniProtKB">
        <authorList>
            <consortium name="RefSeq"/>
        </authorList>
    </citation>
    <scope>IDENTIFICATION</scope>
    <source>
        <tissue evidence="2">Leukocyte</tissue>
    </source>
</reference>
<dbReference type="KEGG" id="ccan:109684981"/>
<feature type="region of interest" description="Disordered" evidence="1">
    <location>
        <begin position="123"/>
        <end position="143"/>
    </location>
</feature>
<accession>A0A8B7UCE3</accession>
<sequence>MFSSCHLGPSGGLLIRVQAEGSWFPVVFQSDLELGFLPVRNSGFLKKSCLLVSQIQMGTRQRIWPWTVTLLSICLCNSNYDLNYKLHREDVPYRVYEYQRIPPLINQVPAKIRRTHVGLGIKSSCNPHKASRNSHLAPRQMKPVPTEELHSIRRALSQIKAQVDSLLESLEHMDQQDDQPEGQVSNRPRPHSKQAQLFLFLNLPEHQGSCLVLSLTTGLPYPEHTSPPLPLAVRLLWLLGCPITFAHLAPL</sequence>
<protein>
    <submittedName>
        <fullName evidence="2">Uncharacterized protein LOC109684981 isoform X1</fullName>
    </submittedName>
</protein>
<proteinExistence type="predicted"/>
<gene>
    <name evidence="2" type="primary">LOC109684981</name>
</gene>